<dbReference type="InterPro" id="IPR051941">
    <property type="entry name" value="BG_Antigen-Binding_Lectin"/>
</dbReference>
<dbReference type="AlphaFoldDB" id="A0A0P4W1J4"/>
<name>A0A0P4W1J4_SCYOL</name>
<dbReference type="InterPro" id="IPR008979">
    <property type="entry name" value="Galactose-bd-like_sf"/>
</dbReference>
<organism evidence="3">
    <name type="scientific">Scylla olivacea</name>
    <name type="common">Orange mud crab</name>
    <name type="synonym">Cancer olivacea</name>
    <dbReference type="NCBI Taxonomy" id="85551"/>
    <lineage>
        <taxon>Eukaryota</taxon>
        <taxon>Metazoa</taxon>
        <taxon>Ecdysozoa</taxon>
        <taxon>Arthropoda</taxon>
        <taxon>Crustacea</taxon>
        <taxon>Multicrustacea</taxon>
        <taxon>Malacostraca</taxon>
        <taxon>Eumalacostraca</taxon>
        <taxon>Eucarida</taxon>
        <taxon>Decapoda</taxon>
        <taxon>Pleocyemata</taxon>
        <taxon>Brachyura</taxon>
        <taxon>Eubrachyura</taxon>
        <taxon>Portunoidea</taxon>
        <taxon>Portunidae</taxon>
        <taxon>Portuninae</taxon>
        <taxon>Scylla</taxon>
    </lineage>
</organism>
<sequence length="245" mass="27692">MRLVTVWTWAMLWAWAALVRAIGGVDMVMFGRVLVESSWFSRVDRKTKSLSSLVLCGAECTRVEWCQLWCLVQPGECLLTSLVVSGSYQPLELNDTRLCYTSRRPDFAVGSSIFSSQRYDDTRPKENLVDGIYNWNVMESSIVVSDNATAWFLVDLGVPRRVSKVLLMAQPNDLARHWFQDLEVRVGDIQETGNFTSYTLLGTFVGPGNTSEVVVMRPSAPLVGRYVSIQRMTDGRLQISHLEIR</sequence>
<dbReference type="Pfam" id="PF00754">
    <property type="entry name" value="F5_F8_type_C"/>
    <property type="match status" value="1"/>
</dbReference>
<dbReference type="PANTHER" id="PTHR45713">
    <property type="entry name" value="FTP DOMAIN-CONTAINING PROTEIN"/>
    <property type="match status" value="1"/>
</dbReference>
<feature type="domain" description="F5/8 type C" evidence="2">
    <location>
        <begin position="85"/>
        <end position="245"/>
    </location>
</feature>
<keyword evidence="1" id="KW-0732">Signal</keyword>
<feature type="signal peptide" evidence="1">
    <location>
        <begin position="1"/>
        <end position="21"/>
    </location>
</feature>
<dbReference type="EMBL" id="GDRN01095455">
    <property type="protein sequence ID" value="JAI59517.1"/>
    <property type="molecule type" value="Transcribed_RNA"/>
</dbReference>
<evidence type="ECO:0000256" key="1">
    <source>
        <dbReference type="SAM" id="SignalP"/>
    </source>
</evidence>
<reference evidence="3" key="1">
    <citation type="submission" date="2015-09" db="EMBL/GenBank/DDBJ databases">
        <title>Scylla olivacea transcriptome.</title>
        <authorList>
            <person name="Ikhwanuddin M."/>
        </authorList>
    </citation>
    <scope>NUCLEOTIDE SEQUENCE</scope>
</reference>
<proteinExistence type="predicted"/>
<dbReference type="SUPFAM" id="SSF49785">
    <property type="entry name" value="Galactose-binding domain-like"/>
    <property type="match status" value="1"/>
</dbReference>
<protein>
    <recommendedName>
        <fullName evidence="2">F5/8 type C domain-containing protein</fullName>
    </recommendedName>
</protein>
<dbReference type="Gene3D" id="2.60.120.260">
    <property type="entry name" value="Galactose-binding domain-like"/>
    <property type="match status" value="1"/>
</dbReference>
<evidence type="ECO:0000313" key="3">
    <source>
        <dbReference type="EMBL" id="JAI59517.1"/>
    </source>
</evidence>
<feature type="chain" id="PRO_5006070181" description="F5/8 type C domain-containing protein" evidence="1">
    <location>
        <begin position="22"/>
        <end position="245"/>
    </location>
</feature>
<dbReference type="PANTHER" id="PTHR45713:SF6">
    <property type="entry name" value="F5_8 TYPE C DOMAIN-CONTAINING PROTEIN"/>
    <property type="match status" value="1"/>
</dbReference>
<dbReference type="PROSITE" id="PS50022">
    <property type="entry name" value="FA58C_3"/>
    <property type="match status" value="1"/>
</dbReference>
<evidence type="ECO:0000259" key="2">
    <source>
        <dbReference type="PROSITE" id="PS50022"/>
    </source>
</evidence>
<accession>A0A0P4W1J4</accession>
<dbReference type="InterPro" id="IPR000421">
    <property type="entry name" value="FA58C"/>
</dbReference>